<comment type="caution">
    <text evidence="3">The sequence shown here is derived from an EMBL/GenBank/DDBJ whole genome shotgun (WGS) entry which is preliminary data.</text>
</comment>
<organism evidence="3 4">
    <name type="scientific">Nocardia speluncae</name>
    <dbReference type="NCBI Taxonomy" id="419477"/>
    <lineage>
        <taxon>Bacteria</taxon>
        <taxon>Bacillati</taxon>
        <taxon>Actinomycetota</taxon>
        <taxon>Actinomycetes</taxon>
        <taxon>Mycobacteriales</taxon>
        <taxon>Nocardiaceae</taxon>
        <taxon>Nocardia</taxon>
    </lineage>
</organism>
<proteinExistence type="predicted"/>
<evidence type="ECO:0000256" key="1">
    <source>
        <dbReference type="SAM" id="MobiDB-lite"/>
    </source>
</evidence>
<protein>
    <submittedName>
        <fullName evidence="3">Carboxymethylenebutenolidase</fullName>
    </submittedName>
</protein>
<reference evidence="3 4" key="1">
    <citation type="submission" date="2020-04" db="EMBL/GenBank/DDBJ databases">
        <title>MicrobeNet Type strains.</title>
        <authorList>
            <person name="Nicholson A.C."/>
        </authorList>
    </citation>
    <scope>NUCLEOTIDE SEQUENCE [LARGE SCALE GENOMIC DNA]</scope>
    <source>
        <strain evidence="3 4">DSM 45078</strain>
    </source>
</reference>
<sequence length="246" mass="26139">MSGTYDDIAPLRRHGPETTGTDQKPAAAATSPATDEHVPITVIEPEGYARGGIVLLHESREFTGSLLEFMRALAGEGWLVVAPNLFHRATASSAGVYGDELFEDFDACFDWLTHRGIFPDCVGALGFDTAGTAAFLVATNRPIGAAISVAAPGITAPLTDQAEALVAVASRLQAPWLGLFGAESTTPLDEVDQLRDAAARAAVASLVVIYPGLLHRADHPGDDEDDAAELIDSQTRIFDWFDSHLR</sequence>
<feature type="region of interest" description="Disordered" evidence="1">
    <location>
        <begin position="1"/>
        <end position="36"/>
    </location>
</feature>
<name>A0A846XKQ0_9NOCA</name>
<dbReference type="AlphaFoldDB" id="A0A846XKQ0"/>
<dbReference type="EMBL" id="JAAXOO010000006">
    <property type="protein sequence ID" value="NKY36137.1"/>
    <property type="molecule type" value="Genomic_DNA"/>
</dbReference>
<accession>A0A846XKQ0</accession>
<evidence type="ECO:0000313" key="4">
    <source>
        <dbReference type="Proteomes" id="UP000565715"/>
    </source>
</evidence>
<dbReference type="InterPro" id="IPR029058">
    <property type="entry name" value="AB_hydrolase_fold"/>
</dbReference>
<dbReference type="Pfam" id="PF01738">
    <property type="entry name" value="DLH"/>
    <property type="match status" value="1"/>
</dbReference>
<evidence type="ECO:0000313" key="3">
    <source>
        <dbReference type="EMBL" id="NKY36137.1"/>
    </source>
</evidence>
<dbReference type="InterPro" id="IPR002925">
    <property type="entry name" value="Dienelactn_hydro"/>
</dbReference>
<gene>
    <name evidence="3" type="ORF">HGA13_24135</name>
</gene>
<keyword evidence="4" id="KW-1185">Reference proteome</keyword>
<feature type="domain" description="Dienelactone hydrolase" evidence="2">
    <location>
        <begin position="44"/>
        <end position="244"/>
    </location>
</feature>
<dbReference type="Gene3D" id="3.40.50.1820">
    <property type="entry name" value="alpha/beta hydrolase"/>
    <property type="match status" value="1"/>
</dbReference>
<dbReference type="PANTHER" id="PTHR46623:SF6">
    <property type="entry name" value="ALPHA_BETA-HYDROLASES SUPERFAMILY PROTEIN"/>
    <property type="match status" value="1"/>
</dbReference>
<dbReference type="Proteomes" id="UP000565715">
    <property type="component" value="Unassembled WGS sequence"/>
</dbReference>
<dbReference type="InterPro" id="IPR051049">
    <property type="entry name" value="Dienelactone_hydrolase-like"/>
</dbReference>
<dbReference type="PANTHER" id="PTHR46623">
    <property type="entry name" value="CARBOXYMETHYLENEBUTENOLIDASE-RELATED"/>
    <property type="match status" value="1"/>
</dbReference>
<dbReference type="RefSeq" id="WP_068045151.1">
    <property type="nucleotide sequence ID" value="NZ_JAAXOO010000006.1"/>
</dbReference>
<dbReference type="SUPFAM" id="SSF53474">
    <property type="entry name" value="alpha/beta-Hydrolases"/>
    <property type="match status" value="1"/>
</dbReference>
<dbReference type="GO" id="GO:0016787">
    <property type="term" value="F:hydrolase activity"/>
    <property type="evidence" value="ECO:0007669"/>
    <property type="project" value="InterPro"/>
</dbReference>
<evidence type="ECO:0000259" key="2">
    <source>
        <dbReference type="Pfam" id="PF01738"/>
    </source>
</evidence>